<keyword evidence="2" id="KW-0808">Transferase</keyword>
<keyword evidence="8" id="KW-1185">Reference proteome</keyword>
<dbReference type="Gene3D" id="1.10.510.10">
    <property type="entry name" value="Transferase(Phosphotransferase) domain 1"/>
    <property type="match status" value="1"/>
</dbReference>
<evidence type="ECO:0000256" key="5">
    <source>
        <dbReference type="ARBA" id="ARBA00022840"/>
    </source>
</evidence>
<dbReference type="EMBL" id="BAAAHH010000011">
    <property type="protein sequence ID" value="GAA0952215.1"/>
    <property type="molecule type" value="Genomic_DNA"/>
</dbReference>
<dbReference type="Pfam" id="PF00069">
    <property type="entry name" value="Pkinase"/>
    <property type="match status" value="1"/>
</dbReference>
<evidence type="ECO:0000259" key="6">
    <source>
        <dbReference type="PROSITE" id="PS50011"/>
    </source>
</evidence>
<dbReference type="PROSITE" id="PS00108">
    <property type="entry name" value="PROTEIN_KINASE_ST"/>
    <property type="match status" value="1"/>
</dbReference>
<evidence type="ECO:0000256" key="2">
    <source>
        <dbReference type="ARBA" id="ARBA00022679"/>
    </source>
</evidence>
<dbReference type="Proteomes" id="UP001500665">
    <property type="component" value="Unassembled WGS sequence"/>
</dbReference>
<name>A0ABN1R5K7_9ACTN</name>
<keyword evidence="5" id="KW-0067">ATP-binding</keyword>
<dbReference type="RefSeq" id="WP_344241621.1">
    <property type="nucleotide sequence ID" value="NZ_BAAAHH010000011.1"/>
</dbReference>
<gene>
    <name evidence="7" type="ORF">GCM10009550_32770</name>
</gene>
<accession>A0ABN1R5K7</accession>
<proteinExistence type="predicted"/>
<evidence type="ECO:0000313" key="7">
    <source>
        <dbReference type="EMBL" id="GAA0952215.1"/>
    </source>
</evidence>
<dbReference type="PROSITE" id="PS50011">
    <property type="entry name" value="PROTEIN_KINASE_DOM"/>
    <property type="match status" value="1"/>
</dbReference>
<dbReference type="CDD" id="cd14014">
    <property type="entry name" value="STKc_PknB_like"/>
    <property type="match status" value="1"/>
</dbReference>
<evidence type="ECO:0000256" key="3">
    <source>
        <dbReference type="ARBA" id="ARBA00022741"/>
    </source>
</evidence>
<comment type="caution">
    <text evidence="7">The sequence shown here is derived from an EMBL/GenBank/DDBJ whole genome shotgun (WGS) entry which is preliminary data.</text>
</comment>
<dbReference type="SUPFAM" id="SSF56112">
    <property type="entry name" value="Protein kinase-like (PK-like)"/>
    <property type="match status" value="1"/>
</dbReference>
<dbReference type="InterPro" id="IPR000719">
    <property type="entry name" value="Prot_kinase_dom"/>
</dbReference>
<dbReference type="InterPro" id="IPR011009">
    <property type="entry name" value="Kinase-like_dom_sf"/>
</dbReference>
<sequence>MNTTGLLHQYTELRDLGQGAQGRVVLARHTGSSELVAIKLLSPDLLHDEHLVSGFRREAELLSQVRNPHVAQVREYLQSGEQVAIVMEAVNGVSLHKVLEAHRKLTAEAALLVLKGSLLGLDAAHQRGIVHRDYKPANVMVQEDGQSKLIDFGVATLAGERSMSGTPAYMAPEQWRREEASPATDVYAATCVFYECVAGHRPFRAETRAEMAVQHLHSPVPLTDFPEELRGIVTAGMAKDPADRPIQASAFVRWLEEVAADTYGQDWEIRGISALAAGAALLAVSLPLATLTFNPGITHTSTNLANTTLPRGAGNSGLQAKVGSGKITVFGAGALAVGIACWMMFSGPDIGGTSTASYEQWFDNSALLTGNESIPQGSKAGPGVRYRLSMSPARAEPGTRITLSSNVEARATWGLEYLSENNYRCHEPESKKTNPFRQSYSFGISYLFEGEESRQGTRAVWLYPEGNTVGLPKGTTKIKIPARYSTIEKPSYYRSSECAWSFLIEETYTFTLSLGIKPGAYLISAYSPPGLIDSAARGSTSIPLESVGLRTEGRLPKIIISD</sequence>
<keyword evidence="3" id="KW-0547">Nucleotide-binding</keyword>
<dbReference type="Gene3D" id="3.30.200.20">
    <property type="entry name" value="Phosphorylase Kinase, domain 1"/>
    <property type="match status" value="1"/>
</dbReference>
<evidence type="ECO:0000256" key="1">
    <source>
        <dbReference type="ARBA" id="ARBA00022527"/>
    </source>
</evidence>
<keyword evidence="4" id="KW-0418">Kinase</keyword>
<protein>
    <recommendedName>
        <fullName evidence="6">Protein kinase domain-containing protein</fullName>
    </recommendedName>
</protein>
<keyword evidence="1" id="KW-0723">Serine/threonine-protein kinase</keyword>
<evidence type="ECO:0000256" key="4">
    <source>
        <dbReference type="ARBA" id="ARBA00022777"/>
    </source>
</evidence>
<reference evidence="7 8" key="1">
    <citation type="journal article" date="2019" name="Int. J. Syst. Evol. Microbiol.">
        <title>The Global Catalogue of Microorganisms (GCM) 10K type strain sequencing project: providing services to taxonomists for standard genome sequencing and annotation.</title>
        <authorList>
            <consortium name="The Broad Institute Genomics Platform"/>
            <consortium name="The Broad Institute Genome Sequencing Center for Infectious Disease"/>
            <person name="Wu L."/>
            <person name="Ma J."/>
        </authorList>
    </citation>
    <scope>NUCLEOTIDE SEQUENCE [LARGE SCALE GENOMIC DNA]</scope>
    <source>
        <strain evidence="7 8">JCM 10696</strain>
    </source>
</reference>
<dbReference type="InterPro" id="IPR008271">
    <property type="entry name" value="Ser/Thr_kinase_AS"/>
</dbReference>
<evidence type="ECO:0000313" key="8">
    <source>
        <dbReference type="Proteomes" id="UP001500665"/>
    </source>
</evidence>
<organism evidence="7 8">
    <name type="scientific">Actinocorallia libanotica</name>
    <dbReference type="NCBI Taxonomy" id="46162"/>
    <lineage>
        <taxon>Bacteria</taxon>
        <taxon>Bacillati</taxon>
        <taxon>Actinomycetota</taxon>
        <taxon>Actinomycetes</taxon>
        <taxon>Streptosporangiales</taxon>
        <taxon>Thermomonosporaceae</taxon>
        <taxon>Actinocorallia</taxon>
    </lineage>
</organism>
<dbReference type="PANTHER" id="PTHR24351">
    <property type="entry name" value="RIBOSOMAL PROTEIN S6 KINASE"/>
    <property type="match status" value="1"/>
</dbReference>
<feature type="domain" description="Protein kinase" evidence="6">
    <location>
        <begin position="10"/>
        <end position="255"/>
    </location>
</feature>